<dbReference type="Pfam" id="PF02992">
    <property type="entry name" value="Transposase_21"/>
    <property type="match status" value="1"/>
</dbReference>
<accession>A0ABD3GFV9</accession>
<dbReference type="PANTHER" id="PTHR10775:SF179">
    <property type="entry name" value="TRANSPOSON, EN_SPM-LIKE, TRANSPOSASE-ASSOCIATED DOMAIN PROTEIN"/>
    <property type="match status" value="1"/>
</dbReference>
<dbReference type="EMBL" id="JBJQOH010000007">
    <property type="protein sequence ID" value="KAL3678077.1"/>
    <property type="molecule type" value="Genomic_DNA"/>
</dbReference>
<proteinExistence type="predicted"/>
<dbReference type="Proteomes" id="UP001633002">
    <property type="component" value="Unassembled WGS sequence"/>
</dbReference>
<dbReference type="InterPro" id="IPR004242">
    <property type="entry name" value="Transposase_21"/>
</dbReference>
<evidence type="ECO:0000313" key="3">
    <source>
        <dbReference type="Proteomes" id="UP001633002"/>
    </source>
</evidence>
<reference evidence="2 3" key="1">
    <citation type="submission" date="2024-09" db="EMBL/GenBank/DDBJ databases">
        <title>Chromosome-scale assembly of Riccia sorocarpa.</title>
        <authorList>
            <person name="Paukszto L."/>
        </authorList>
    </citation>
    <scope>NUCLEOTIDE SEQUENCE [LARGE SCALE GENOMIC DNA]</scope>
    <source>
        <strain evidence="2">LP-2024</strain>
        <tissue evidence="2">Aerial parts of the thallus</tissue>
    </source>
</reference>
<sequence length="625" mass="70088">MSSRKSHGDGASSSKRKATTPSSSSSSLHTDDDSLSSKSNNSSSDDEQQEIDLMAERIHCSCQLCKRVVVQTRRKSIQHCDRHGLYTPPQPAAPTCHPPIIDKSELEALFKNVSAKVAADALQDLDRILGLSPLTAVDNIQPSSAKRIPRTRLQTSGREIKDISWDDTIFVSGRHRPTSLTGLAAKRFTEYDSTVQGVPRIIPTHTPVEIWRRRWIVKESTLPDTGLGVFAMDKIEVASNCTPDNLPQLFPYDNVFPDIRAFNWHRKKSISSLLPTEPGFPGQPNIETACPGPSVETEDILTDSEDDEHEVLADFIETYYPPVAAEVDTEDNMSLPPQGERQPLHDDAHTPLYHGAKVSKLTAVLLLTNLQQKYNVPNVFMDGLFGLLKTKILPEGNQMPDKRSSAKRMLSTIGLDYQCIHACPNDCYLYRDIPDDTAPRQTRINTQKNCPICGTSRYRADTMGNKVPAKVLMWFPIIPRLLHIYKCKSLAELMLWHSTNRSNDGVMRSIADSPAMRHAENAYHEMADNPRAVRLGMVTDGFSPVSFSRKSYSIWPVMFINYNIPPWLSTKKGHILLSLIIPGPKKPSNFDIYMGPVVDELKLLWNGVPAYDARLTCPEEQWRFT</sequence>
<dbReference type="PANTHER" id="PTHR10775">
    <property type="entry name" value="OS08G0208400 PROTEIN"/>
    <property type="match status" value="1"/>
</dbReference>
<name>A0ABD3GFV9_9MARC</name>
<dbReference type="AlphaFoldDB" id="A0ABD3GFV9"/>
<keyword evidence="3" id="KW-1185">Reference proteome</keyword>
<comment type="caution">
    <text evidence="2">The sequence shown here is derived from an EMBL/GenBank/DDBJ whole genome shotgun (WGS) entry which is preliminary data.</text>
</comment>
<protein>
    <recommendedName>
        <fullName evidence="4">Transposase</fullName>
    </recommendedName>
</protein>
<feature type="compositionally biased region" description="Low complexity" evidence="1">
    <location>
        <begin position="19"/>
        <end position="28"/>
    </location>
</feature>
<evidence type="ECO:0000313" key="2">
    <source>
        <dbReference type="EMBL" id="KAL3678077.1"/>
    </source>
</evidence>
<evidence type="ECO:0000256" key="1">
    <source>
        <dbReference type="SAM" id="MobiDB-lite"/>
    </source>
</evidence>
<evidence type="ECO:0008006" key="4">
    <source>
        <dbReference type="Google" id="ProtNLM"/>
    </source>
</evidence>
<gene>
    <name evidence="2" type="ORF">R1sor_021033</name>
</gene>
<feature type="region of interest" description="Disordered" evidence="1">
    <location>
        <begin position="1"/>
        <end position="49"/>
    </location>
</feature>
<organism evidence="2 3">
    <name type="scientific">Riccia sorocarpa</name>
    <dbReference type="NCBI Taxonomy" id="122646"/>
    <lineage>
        <taxon>Eukaryota</taxon>
        <taxon>Viridiplantae</taxon>
        <taxon>Streptophyta</taxon>
        <taxon>Embryophyta</taxon>
        <taxon>Marchantiophyta</taxon>
        <taxon>Marchantiopsida</taxon>
        <taxon>Marchantiidae</taxon>
        <taxon>Marchantiales</taxon>
        <taxon>Ricciaceae</taxon>
        <taxon>Riccia</taxon>
    </lineage>
</organism>